<protein>
    <recommendedName>
        <fullName evidence="1">O-acyltransferase WSD1 C-terminal domain-containing protein</fullName>
    </recommendedName>
</protein>
<organism evidence="2 3">
    <name type="scientific">Stylonychia lemnae</name>
    <name type="common">Ciliate</name>
    <dbReference type="NCBI Taxonomy" id="5949"/>
    <lineage>
        <taxon>Eukaryota</taxon>
        <taxon>Sar</taxon>
        <taxon>Alveolata</taxon>
        <taxon>Ciliophora</taxon>
        <taxon>Intramacronucleata</taxon>
        <taxon>Spirotrichea</taxon>
        <taxon>Stichotrichia</taxon>
        <taxon>Sporadotrichida</taxon>
        <taxon>Oxytrichidae</taxon>
        <taxon>Stylonychinae</taxon>
        <taxon>Stylonychia</taxon>
    </lineage>
</organism>
<keyword evidence="3" id="KW-1185">Reference proteome</keyword>
<proteinExistence type="predicted"/>
<dbReference type="AlphaFoldDB" id="A0A078A5Z9"/>
<evidence type="ECO:0000313" key="3">
    <source>
        <dbReference type="Proteomes" id="UP000039865"/>
    </source>
</evidence>
<evidence type="ECO:0000313" key="2">
    <source>
        <dbReference type="EMBL" id="CDW77670.1"/>
    </source>
</evidence>
<feature type="domain" description="O-acyltransferase WSD1 C-terminal" evidence="1">
    <location>
        <begin position="305"/>
        <end position="428"/>
    </location>
</feature>
<evidence type="ECO:0000259" key="1">
    <source>
        <dbReference type="Pfam" id="PF06974"/>
    </source>
</evidence>
<dbReference type="InterPro" id="IPR009721">
    <property type="entry name" value="O-acyltransferase_WSD1_C"/>
</dbReference>
<dbReference type="Proteomes" id="UP000039865">
    <property type="component" value="Unassembled WGS sequence"/>
</dbReference>
<accession>A0A078A5Z9</accession>
<name>A0A078A5Z9_STYLE</name>
<dbReference type="Pfam" id="PF06974">
    <property type="entry name" value="WS_DGAT_C"/>
    <property type="match status" value="1"/>
</dbReference>
<reference evidence="2 3" key="1">
    <citation type="submission" date="2014-06" db="EMBL/GenBank/DDBJ databases">
        <authorList>
            <person name="Swart Estienne"/>
        </authorList>
    </citation>
    <scope>NUCLEOTIDE SEQUENCE [LARGE SCALE GENOMIC DNA]</scope>
    <source>
        <strain evidence="2 3">130c</strain>
    </source>
</reference>
<sequence length="432" mass="50457">MIKVQDGPDTLFYRSNIITAFHVITKTKIKDLSSIKQQIMRNTQGMPEMRSKLIKVFNNFYYKKLSDEEFEKHLDRAISQIPDEFKNEQALLDYLVTNQIKDLPRDSIQYRVMIKQDFSSDQSVVVFLFYHGLIDGVGCLNLFCALQDEFDPQNLPFVRQRSLLESVKRYAACILGIYVHLKYKPQQYRESQITQIVERNKPQITLSKDMKVDELKQKICSRFGCSINDLLLGVCLIAMRDYCLVQNVTDHTLFEFMMAINQRSPVNKKSDIRLFNCTIANQIKIDFACLFNPDLLNVSLEQQLKESLKLFKDKFQDIRTQDLGLCDITALKTLVYFLPDILIETQIEELLVHLRRAWSNLNGSPKPLMIGDAYSEKMMFCSYADQYDNMVFNSLSHNGHLRFSLSTQYLNLDSKKFIQCFDKIIEQLYQSN</sequence>
<dbReference type="EMBL" id="CCKQ01006356">
    <property type="protein sequence ID" value="CDW77670.1"/>
    <property type="molecule type" value="Genomic_DNA"/>
</dbReference>
<dbReference type="InParanoid" id="A0A078A5Z9"/>
<gene>
    <name evidence="2" type="primary">Contig17552.g18669</name>
    <name evidence="2" type="ORF">STYLEM_6634</name>
</gene>